<dbReference type="NCBIfam" id="TIGR01725">
    <property type="entry name" value="phge_HK97_gp10"/>
    <property type="match status" value="1"/>
</dbReference>
<organism evidence="1 2">
    <name type="scientific">Acetobacterium wieringae</name>
    <dbReference type="NCBI Taxonomy" id="52694"/>
    <lineage>
        <taxon>Bacteria</taxon>
        <taxon>Bacillati</taxon>
        <taxon>Bacillota</taxon>
        <taxon>Clostridia</taxon>
        <taxon>Eubacteriales</taxon>
        <taxon>Eubacteriaceae</taxon>
        <taxon>Acetobacterium</taxon>
    </lineage>
</organism>
<comment type="caution">
    <text evidence="1">The sequence shown here is derived from an EMBL/GenBank/DDBJ whole genome shotgun (WGS) entry which is preliminary data.</text>
</comment>
<proteinExistence type="predicted"/>
<reference evidence="1 2" key="1">
    <citation type="submission" date="2015-09" db="EMBL/GenBank/DDBJ databases">
        <title>Genome sequence of Acetobacterium wieringae DSM 1911.</title>
        <authorList>
            <person name="Poehlein A."/>
            <person name="Bengelsdorf F.R."/>
            <person name="Schiel-Bengelsdorf B."/>
            <person name="Duerre P."/>
            <person name="Daniel R."/>
        </authorList>
    </citation>
    <scope>NUCLEOTIDE SEQUENCE [LARGE SCALE GENOMIC DNA]</scope>
    <source>
        <strain evidence="1 2">DSM 1911</strain>
    </source>
</reference>
<evidence type="ECO:0000313" key="2">
    <source>
        <dbReference type="Proteomes" id="UP000176244"/>
    </source>
</evidence>
<gene>
    <name evidence="1" type="ORF">ACWI_33020</name>
</gene>
<evidence type="ECO:0008006" key="3">
    <source>
        <dbReference type="Google" id="ProtNLM"/>
    </source>
</evidence>
<dbReference type="EMBL" id="LKEU01000043">
    <property type="protein sequence ID" value="OFV69258.1"/>
    <property type="molecule type" value="Genomic_DNA"/>
</dbReference>
<name>A0A1F2PDB6_9FIRM</name>
<evidence type="ECO:0000313" key="1">
    <source>
        <dbReference type="EMBL" id="OFV69258.1"/>
    </source>
</evidence>
<accession>A0A1F2PDB6</accession>
<dbReference type="STRING" id="52694.ACWI_33020"/>
<dbReference type="InterPro" id="IPR010064">
    <property type="entry name" value="HK97-gp10_tail"/>
</dbReference>
<sequence>MLKLSRLETDMEMIAKKAIYAGAKVVADAMKINLKGVLSDEATGELVEAMGITPIKLLGGQWTAKIGFDGYDANGVAYQLIARILESGTSTRKKKPFMRKTMNQVKKQVAEVMTQVIDEEMKKIFG</sequence>
<dbReference type="AlphaFoldDB" id="A0A1F2PDB6"/>
<dbReference type="Proteomes" id="UP000176244">
    <property type="component" value="Unassembled WGS sequence"/>
</dbReference>
<protein>
    <recommendedName>
        <fullName evidence="3">HK97 gp10 family phage protein</fullName>
    </recommendedName>
</protein>